<dbReference type="Proteomes" id="UP000011131">
    <property type="component" value="Chromosome"/>
</dbReference>
<dbReference type="PATRIC" id="fig|1278073.3.peg.5331"/>
<proteinExistence type="predicted"/>
<evidence type="ECO:0000313" key="2">
    <source>
        <dbReference type="Proteomes" id="UP000011131"/>
    </source>
</evidence>
<dbReference type="eggNOG" id="COG3350">
    <property type="taxonomic scope" value="Bacteria"/>
</dbReference>
<reference evidence="1 2" key="1">
    <citation type="journal article" date="2013" name="Genome Announc.">
        <title>Complete genome sequence of Myxococcus stipitatus strain DSM 14675, a fruiting myxobacterium.</title>
        <authorList>
            <person name="Huntley S."/>
            <person name="Kneip S."/>
            <person name="Treuner-Lange A."/>
            <person name="Sogaard-Andersen L."/>
        </authorList>
    </citation>
    <scope>NUCLEOTIDE SEQUENCE [LARGE SCALE GENOMIC DNA]</scope>
    <source>
        <strain evidence="2">DSM 14675 / JCM 12634 / Mx s8</strain>
    </source>
</reference>
<dbReference type="PROSITE" id="PS51257">
    <property type="entry name" value="PROKAR_LIPOPROTEIN"/>
    <property type="match status" value="1"/>
</dbReference>
<dbReference type="STRING" id="1278073.MYSTI_05261"/>
<dbReference type="HOGENOM" id="CLU_141598_0_0_7"/>
<dbReference type="EMBL" id="CP004025">
    <property type="protein sequence ID" value="AGC46542.1"/>
    <property type="molecule type" value="Genomic_DNA"/>
</dbReference>
<dbReference type="AlphaFoldDB" id="L7UG40"/>
<keyword evidence="1" id="KW-0449">Lipoprotein</keyword>
<name>L7UG40_MYXSD</name>
<dbReference type="RefSeq" id="WP_015350798.1">
    <property type="nucleotide sequence ID" value="NC_020126.1"/>
</dbReference>
<dbReference type="KEGG" id="msd:MYSTI_05261"/>
<organism evidence="1 2">
    <name type="scientific">Myxococcus stipitatus (strain DSM 14675 / JCM 12634 / Mx s8)</name>
    <dbReference type="NCBI Taxonomy" id="1278073"/>
    <lineage>
        <taxon>Bacteria</taxon>
        <taxon>Pseudomonadati</taxon>
        <taxon>Myxococcota</taxon>
        <taxon>Myxococcia</taxon>
        <taxon>Myxococcales</taxon>
        <taxon>Cystobacterineae</taxon>
        <taxon>Myxococcaceae</taxon>
        <taxon>Myxococcus</taxon>
    </lineage>
</organism>
<keyword evidence="2" id="KW-1185">Reference proteome</keyword>
<sequence length="157" mass="16559">MKATSWAVVGVMMFAGACAKRDEAVQLAPAKVESPQAAAPAMHMKPASSAPTAAMGQPGSLTRLADPSLVCMVNNQMMGKPQIPIEVAGQTYYGCCDMCKDRLAKDATARTATDPVSQKPVDKAKAVIGITHDGNAIYFENEETFSTYSKQLASATK</sequence>
<protein>
    <submittedName>
        <fullName evidence="1">Lipoprotein MlpB</fullName>
    </submittedName>
</protein>
<accession>L7UG40</accession>
<evidence type="ECO:0000313" key="1">
    <source>
        <dbReference type="EMBL" id="AGC46542.1"/>
    </source>
</evidence>
<gene>
    <name evidence="1" type="ordered locus">MYSTI_05261</name>
</gene>